<sequence length="166" mass="18356">MTQAHTTDAACPLWRRLMALIYDVVAVIAIVMVVGLLCQLATQGQLIATSGKIHIAWWYQPLQALVVAAYFIVSWRRGGQTLGMRPWRIRVTTRNGLQPSLAQTFVRVIAAALPLLLLLLAPALGLRMALSALAVAWSIWFAVALLDPRRRAVHDLAARTEIRRIG</sequence>
<dbReference type="AlphaFoldDB" id="A0A370X2J8"/>
<dbReference type="Proteomes" id="UP000255334">
    <property type="component" value="Unassembled WGS sequence"/>
</dbReference>
<comment type="subcellular location">
    <subcellularLocation>
        <location evidence="1">Cell membrane</location>
        <topology evidence="1">Multi-pass membrane protein</topology>
    </subcellularLocation>
</comment>
<comment type="caution">
    <text evidence="8">The sequence shown here is derived from an EMBL/GenBank/DDBJ whole genome shotgun (WGS) entry which is preliminary data.</text>
</comment>
<name>A0A370X2J8_9GAMM</name>
<keyword evidence="4 6" id="KW-1133">Transmembrane helix</keyword>
<proteinExistence type="predicted"/>
<accession>A0A370X2J8</accession>
<feature type="transmembrane region" description="Helical" evidence="6">
    <location>
        <begin position="104"/>
        <end position="122"/>
    </location>
</feature>
<evidence type="ECO:0000313" key="8">
    <source>
        <dbReference type="EMBL" id="RDS82510.1"/>
    </source>
</evidence>
<dbReference type="InterPro" id="IPR051791">
    <property type="entry name" value="Pra-immunoreactive"/>
</dbReference>
<dbReference type="EMBL" id="QRBF01000005">
    <property type="protein sequence ID" value="RDS82510.1"/>
    <property type="molecule type" value="Genomic_DNA"/>
</dbReference>
<evidence type="ECO:0000256" key="4">
    <source>
        <dbReference type="ARBA" id="ARBA00022989"/>
    </source>
</evidence>
<keyword evidence="9" id="KW-1185">Reference proteome</keyword>
<organism evidence="8 9">
    <name type="scientific">Dyella psychrodurans</name>
    <dbReference type="NCBI Taxonomy" id="1927960"/>
    <lineage>
        <taxon>Bacteria</taxon>
        <taxon>Pseudomonadati</taxon>
        <taxon>Pseudomonadota</taxon>
        <taxon>Gammaproteobacteria</taxon>
        <taxon>Lysobacterales</taxon>
        <taxon>Rhodanobacteraceae</taxon>
        <taxon>Dyella</taxon>
    </lineage>
</organism>
<evidence type="ECO:0000259" key="7">
    <source>
        <dbReference type="Pfam" id="PF06271"/>
    </source>
</evidence>
<feature type="domain" description="RDD" evidence="7">
    <location>
        <begin position="12"/>
        <end position="158"/>
    </location>
</feature>
<dbReference type="RefSeq" id="WP_115478685.1">
    <property type="nucleotide sequence ID" value="NZ_QRBF01000005.1"/>
</dbReference>
<feature type="transmembrane region" description="Helical" evidence="6">
    <location>
        <begin position="128"/>
        <end position="146"/>
    </location>
</feature>
<dbReference type="GO" id="GO:0005886">
    <property type="term" value="C:plasma membrane"/>
    <property type="evidence" value="ECO:0007669"/>
    <property type="project" value="UniProtKB-SubCell"/>
</dbReference>
<evidence type="ECO:0000256" key="1">
    <source>
        <dbReference type="ARBA" id="ARBA00004651"/>
    </source>
</evidence>
<dbReference type="Pfam" id="PF06271">
    <property type="entry name" value="RDD"/>
    <property type="match status" value="1"/>
</dbReference>
<feature type="transmembrane region" description="Helical" evidence="6">
    <location>
        <begin position="20"/>
        <end position="42"/>
    </location>
</feature>
<evidence type="ECO:0000313" key="9">
    <source>
        <dbReference type="Proteomes" id="UP000255334"/>
    </source>
</evidence>
<dbReference type="OrthoDB" id="9793824at2"/>
<evidence type="ECO:0000256" key="3">
    <source>
        <dbReference type="ARBA" id="ARBA00022692"/>
    </source>
</evidence>
<evidence type="ECO:0000256" key="2">
    <source>
        <dbReference type="ARBA" id="ARBA00022475"/>
    </source>
</evidence>
<protein>
    <submittedName>
        <fullName evidence="8">RDD family protein</fullName>
    </submittedName>
</protein>
<feature type="transmembrane region" description="Helical" evidence="6">
    <location>
        <begin position="57"/>
        <end position="75"/>
    </location>
</feature>
<dbReference type="PANTHER" id="PTHR36115">
    <property type="entry name" value="PROLINE-RICH ANTIGEN HOMOLOG-RELATED"/>
    <property type="match status" value="1"/>
</dbReference>
<evidence type="ECO:0000256" key="5">
    <source>
        <dbReference type="ARBA" id="ARBA00023136"/>
    </source>
</evidence>
<keyword evidence="5 6" id="KW-0472">Membrane</keyword>
<keyword evidence="3 6" id="KW-0812">Transmembrane</keyword>
<keyword evidence="2" id="KW-1003">Cell membrane</keyword>
<reference evidence="8 9" key="1">
    <citation type="submission" date="2018-07" db="EMBL/GenBank/DDBJ databases">
        <title>Dyella monticola sp. nov. and Dyella psychrodurans sp. nov. isolated from monsoon evergreen broad-leaved forest soil of Dinghu Mountain, China.</title>
        <authorList>
            <person name="Gao Z."/>
            <person name="Qiu L."/>
        </authorList>
    </citation>
    <scope>NUCLEOTIDE SEQUENCE [LARGE SCALE GENOMIC DNA]</scope>
    <source>
        <strain evidence="8 9">4MSK11</strain>
    </source>
</reference>
<gene>
    <name evidence="8" type="ORF">DWU99_13960</name>
</gene>
<dbReference type="PANTHER" id="PTHR36115:SF10">
    <property type="entry name" value="RDD DOMAIN-CONTAINING PROTEIN"/>
    <property type="match status" value="1"/>
</dbReference>
<dbReference type="InterPro" id="IPR010432">
    <property type="entry name" value="RDD"/>
</dbReference>
<evidence type="ECO:0000256" key="6">
    <source>
        <dbReference type="SAM" id="Phobius"/>
    </source>
</evidence>